<dbReference type="SUPFAM" id="SSF46689">
    <property type="entry name" value="Homeodomain-like"/>
    <property type="match status" value="2"/>
</dbReference>
<sequence>MQVQAPGPEESAALAKLLQLPQGRHYGASADSGCWVMVGRRLADVATWSIVPPHASMSLAWGDGGCEVEFAGGAFEVRRGQCMWIDAGFAHRGENLLGSDFLTVFIPAHRVSLARIDLARIGAASANAPEHLASLLIGLAAHLLDGGSTRLEEAPVLDAVLDHVGTMFGPNRPTLAGYTPVLRAAAMLRQSEGHAITIASISEAVGLRPTELSRQFKAYHRITPEAYRKQVRLAHATRALANGSSVLHAAHEAGFADTAHLSRTFRDQYGLAPSRWAKRFMRTQTSADKARPGGR</sequence>
<keyword evidence="1" id="KW-0805">Transcription regulation</keyword>
<dbReference type="GO" id="GO:0003700">
    <property type="term" value="F:DNA-binding transcription factor activity"/>
    <property type="evidence" value="ECO:0007669"/>
    <property type="project" value="InterPro"/>
</dbReference>
<keyword evidence="6" id="KW-1185">Reference proteome</keyword>
<keyword evidence="2 5" id="KW-0238">DNA-binding</keyword>
<evidence type="ECO:0000313" key="5">
    <source>
        <dbReference type="EMBL" id="MBB6226466.1"/>
    </source>
</evidence>
<accession>A0A841L2C4</accession>
<gene>
    <name evidence="5" type="ORF">FHS79_000623</name>
</gene>
<dbReference type="EMBL" id="JACIIV010000004">
    <property type="protein sequence ID" value="MBB6226466.1"/>
    <property type="molecule type" value="Genomic_DNA"/>
</dbReference>
<evidence type="ECO:0000313" key="6">
    <source>
        <dbReference type="Proteomes" id="UP000538147"/>
    </source>
</evidence>
<dbReference type="PROSITE" id="PS01124">
    <property type="entry name" value="HTH_ARAC_FAMILY_2"/>
    <property type="match status" value="1"/>
</dbReference>
<comment type="caution">
    <text evidence="5">The sequence shown here is derived from an EMBL/GenBank/DDBJ whole genome shotgun (WGS) entry which is preliminary data.</text>
</comment>
<dbReference type="SUPFAM" id="SSF51182">
    <property type="entry name" value="RmlC-like cupins"/>
    <property type="match status" value="1"/>
</dbReference>
<evidence type="ECO:0000256" key="2">
    <source>
        <dbReference type="ARBA" id="ARBA00023125"/>
    </source>
</evidence>
<dbReference type="RefSeq" id="WP_184195237.1">
    <property type="nucleotide sequence ID" value="NZ_BMOX01000077.1"/>
</dbReference>
<evidence type="ECO:0000256" key="1">
    <source>
        <dbReference type="ARBA" id="ARBA00023015"/>
    </source>
</evidence>
<reference evidence="5 6" key="1">
    <citation type="submission" date="2020-08" db="EMBL/GenBank/DDBJ databases">
        <title>Genomic Encyclopedia of Type Strains, Phase IV (KMG-IV): sequencing the most valuable type-strain genomes for metagenomic binning, comparative biology and taxonomic classification.</title>
        <authorList>
            <person name="Goeker M."/>
        </authorList>
    </citation>
    <scope>NUCLEOTIDE SEQUENCE [LARGE SCALE GENOMIC DNA]</scope>
    <source>
        <strain evidence="5 6">DSM 102189</strain>
    </source>
</reference>
<dbReference type="Proteomes" id="UP000538147">
    <property type="component" value="Unassembled WGS sequence"/>
</dbReference>
<dbReference type="InterPro" id="IPR018060">
    <property type="entry name" value="HTH_AraC"/>
</dbReference>
<evidence type="ECO:0000259" key="4">
    <source>
        <dbReference type="PROSITE" id="PS01124"/>
    </source>
</evidence>
<dbReference type="InterPro" id="IPR050204">
    <property type="entry name" value="AraC_XylS_family_regulators"/>
</dbReference>
<dbReference type="PANTHER" id="PTHR46796">
    <property type="entry name" value="HTH-TYPE TRANSCRIPTIONAL ACTIVATOR RHAS-RELATED"/>
    <property type="match status" value="1"/>
</dbReference>
<dbReference type="SMART" id="SM00342">
    <property type="entry name" value="HTH_ARAC"/>
    <property type="match status" value="1"/>
</dbReference>
<dbReference type="Gene3D" id="1.10.10.60">
    <property type="entry name" value="Homeodomain-like"/>
    <property type="match status" value="2"/>
</dbReference>
<protein>
    <submittedName>
        <fullName evidence="5">AraC-like DNA-binding protein</fullName>
    </submittedName>
</protein>
<proteinExistence type="predicted"/>
<feature type="domain" description="HTH araC/xylS-type" evidence="4">
    <location>
        <begin position="182"/>
        <end position="279"/>
    </location>
</feature>
<dbReference type="Pfam" id="PF12833">
    <property type="entry name" value="HTH_18"/>
    <property type="match status" value="1"/>
</dbReference>
<dbReference type="GO" id="GO:0043565">
    <property type="term" value="F:sequence-specific DNA binding"/>
    <property type="evidence" value="ECO:0007669"/>
    <property type="project" value="InterPro"/>
</dbReference>
<evidence type="ECO:0000256" key="3">
    <source>
        <dbReference type="ARBA" id="ARBA00023163"/>
    </source>
</evidence>
<dbReference type="AlphaFoldDB" id="A0A841L2C4"/>
<organism evidence="5 6">
    <name type="scientific">Polymorphobacter multimanifer</name>
    <dbReference type="NCBI Taxonomy" id="1070431"/>
    <lineage>
        <taxon>Bacteria</taxon>
        <taxon>Pseudomonadati</taxon>
        <taxon>Pseudomonadota</taxon>
        <taxon>Alphaproteobacteria</taxon>
        <taxon>Sphingomonadales</taxon>
        <taxon>Sphingosinicellaceae</taxon>
        <taxon>Polymorphobacter</taxon>
    </lineage>
</organism>
<name>A0A841L2C4_9SPHN</name>
<dbReference type="InterPro" id="IPR009057">
    <property type="entry name" value="Homeodomain-like_sf"/>
</dbReference>
<dbReference type="InterPro" id="IPR011051">
    <property type="entry name" value="RmlC_Cupin_sf"/>
</dbReference>
<keyword evidence="3" id="KW-0804">Transcription</keyword>